<dbReference type="SMART" id="SM00641">
    <property type="entry name" value="Glyco_25"/>
    <property type="match status" value="1"/>
</dbReference>
<dbReference type="PROSITE" id="PS51904">
    <property type="entry name" value="GLYCOSYL_HYDROL_F25_2"/>
    <property type="match status" value="1"/>
</dbReference>
<evidence type="ECO:0000256" key="2">
    <source>
        <dbReference type="ARBA" id="ARBA00022801"/>
    </source>
</evidence>
<dbReference type="PROSITE" id="PS00953">
    <property type="entry name" value="GLYCOSYL_HYDROL_F25_1"/>
    <property type="match status" value="1"/>
</dbReference>
<organism evidence="5 6">
    <name type="scientific">Piedraia hortae CBS 480.64</name>
    <dbReference type="NCBI Taxonomy" id="1314780"/>
    <lineage>
        <taxon>Eukaryota</taxon>
        <taxon>Fungi</taxon>
        <taxon>Dikarya</taxon>
        <taxon>Ascomycota</taxon>
        <taxon>Pezizomycotina</taxon>
        <taxon>Dothideomycetes</taxon>
        <taxon>Dothideomycetidae</taxon>
        <taxon>Capnodiales</taxon>
        <taxon>Piedraiaceae</taxon>
        <taxon>Piedraia</taxon>
    </lineage>
</organism>
<dbReference type="SUPFAM" id="SSF51445">
    <property type="entry name" value="(Trans)glycosidases"/>
    <property type="match status" value="1"/>
</dbReference>
<dbReference type="EMBL" id="MU006014">
    <property type="protein sequence ID" value="KAF2858246.1"/>
    <property type="molecule type" value="Genomic_DNA"/>
</dbReference>
<keyword evidence="6" id="KW-1185">Reference proteome</keyword>
<feature type="non-terminal residue" evidence="5">
    <location>
        <position position="204"/>
    </location>
</feature>
<dbReference type="InterPro" id="IPR002053">
    <property type="entry name" value="Glyco_hydro_25"/>
</dbReference>
<evidence type="ECO:0000313" key="5">
    <source>
        <dbReference type="EMBL" id="KAF2858246.1"/>
    </source>
</evidence>
<dbReference type="PANTHER" id="PTHR34135">
    <property type="entry name" value="LYSOZYME"/>
    <property type="match status" value="1"/>
</dbReference>
<evidence type="ECO:0000256" key="1">
    <source>
        <dbReference type="ARBA" id="ARBA00010646"/>
    </source>
</evidence>
<dbReference type="GO" id="GO:0016052">
    <property type="term" value="P:carbohydrate catabolic process"/>
    <property type="evidence" value="ECO:0007669"/>
    <property type="project" value="TreeGrafter"/>
</dbReference>
<dbReference type="GO" id="GO:0009253">
    <property type="term" value="P:peptidoglycan catabolic process"/>
    <property type="evidence" value="ECO:0007669"/>
    <property type="project" value="InterPro"/>
</dbReference>
<dbReference type="InterPro" id="IPR008270">
    <property type="entry name" value="Glyco_hydro_25_AS"/>
</dbReference>
<protein>
    <recommendedName>
        <fullName evidence="4">Lysozyme</fullName>
        <ecNumber evidence="4">3.2.1.17</ecNumber>
    </recommendedName>
</protein>
<dbReference type="AlphaFoldDB" id="A0A6A7BSG6"/>
<evidence type="ECO:0000256" key="4">
    <source>
        <dbReference type="RuleBase" id="RU361176"/>
    </source>
</evidence>
<dbReference type="OrthoDB" id="6590422at2759"/>
<proteinExistence type="inferred from homology"/>
<sequence length="204" mass="22757">ASSRVLGWDISGNQPNINAANAYRKGGMRFVYIKATEGLTYHNPSFSKQWTSTTSAGFIRGAYHFAHGKEDPVKQAQFFVAHGGKWSADGKTLPGALDLEGVNNSVCNGVTPSWVKRFSDEYHRLTKRYPVLYFSPGWWTQCMKGSTEFSKTNPLWLAAWGSNPPTKLPGGWKQLTIWQNKDTNKYGGDSDVYLHGLAQLKEFA</sequence>
<feature type="non-terminal residue" evidence="5">
    <location>
        <position position="1"/>
    </location>
</feature>
<dbReference type="Proteomes" id="UP000799421">
    <property type="component" value="Unassembled WGS sequence"/>
</dbReference>
<dbReference type="GO" id="GO:0003796">
    <property type="term" value="F:lysozyme activity"/>
    <property type="evidence" value="ECO:0007669"/>
    <property type="project" value="UniProtKB-EC"/>
</dbReference>
<dbReference type="InterPro" id="IPR018077">
    <property type="entry name" value="Glyco_hydro_fam25_subgr"/>
</dbReference>
<comment type="catalytic activity">
    <reaction evidence="4">
        <text>Hydrolysis of (1-&gt;4)-beta-linkages between N-acetylmuramic acid and N-acetyl-D-glucosamine residues in a peptidoglycan and between N-acetyl-D-glucosamine residues in chitodextrins.</text>
        <dbReference type="EC" id="3.2.1.17"/>
    </reaction>
</comment>
<evidence type="ECO:0000256" key="3">
    <source>
        <dbReference type="ARBA" id="ARBA00023295"/>
    </source>
</evidence>
<dbReference type="GO" id="GO:0016998">
    <property type="term" value="P:cell wall macromolecule catabolic process"/>
    <property type="evidence" value="ECO:0007669"/>
    <property type="project" value="InterPro"/>
</dbReference>
<name>A0A6A7BSG6_9PEZI</name>
<keyword evidence="2 4" id="KW-0378">Hydrolase</keyword>
<keyword evidence="3 4" id="KW-0326">Glycosidase</keyword>
<reference evidence="5" key="1">
    <citation type="journal article" date="2020" name="Stud. Mycol.">
        <title>101 Dothideomycetes genomes: a test case for predicting lifestyles and emergence of pathogens.</title>
        <authorList>
            <person name="Haridas S."/>
            <person name="Albert R."/>
            <person name="Binder M."/>
            <person name="Bloem J."/>
            <person name="Labutti K."/>
            <person name="Salamov A."/>
            <person name="Andreopoulos B."/>
            <person name="Baker S."/>
            <person name="Barry K."/>
            <person name="Bills G."/>
            <person name="Bluhm B."/>
            <person name="Cannon C."/>
            <person name="Castanera R."/>
            <person name="Culley D."/>
            <person name="Daum C."/>
            <person name="Ezra D."/>
            <person name="Gonzalez J."/>
            <person name="Henrissat B."/>
            <person name="Kuo A."/>
            <person name="Liang C."/>
            <person name="Lipzen A."/>
            <person name="Lutzoni F."/>
            <person name="Magnuson J."/>
            <person name="Mondo S."/>
            <person name="Nolan M."/>
            <person name="Ohm R."/>
            <person name="Pangilinan J."/>
            <person name="Park H.-J."/>
            <person name="Ramirez L."/>
            <person name="Alfaro M."/>
            <person name="Sun H."/>
            <person name="Tritt A."/>
            <person name="Yoshinaga Y."/>
            <person name="Zwiers L.-H."/>
            <person name="Turgeon B."/>
            <person name="Goodwin S."/>
            <person name="Spatafora J."/>
            <person name="Crous P."/>
            <person name="Grigoriev I."/>
        </authorList>
    </citation>
    <scope>NUCLEOTIDE SEQUENCE</scope>
    <source>
        <strain evidence="5">CBS 480.64</strain>
    </source>
</reference>
<comment type="similarity">
    <text evidence="1 4">Belongs to the glycosyl hydrolase 25 family.</text>
</comment>
<dbReference type="EC" id="3.2.1.17" evidence="4"/>
<evidence type="ECO:0000313" key="6">
    <source>
        <dbReference type="Proteomes" id="UP000799421"/>
    </source>
</evidence>
<dbReference type="InterPro" id="IPR017853">
    <property type="entry name" value="GH"/>
</dbReference>
<accession>A0A6A7BSG6</accession>
<gene>
    <name evidence="5" type="ORF">K470DRAFT_197979</name>
</gene>
<dbReference type="PANTHER" id="PTHR34135:SF2">
    <property type="entry name" value="LYSOZYME"/>
    <property type="match status" value="1"/>
</dbReference>
<dbReference type="Pfam" id="PF01183">
    <property type="entry name" value="Glyco_hydro_25"/>
    <property type="match status" value="1"/>
</dbReference>
<dbReference type="Gene3D" id="3.20.20.80">
    <property type="entry name" value="Glycosidases"/>
    <property type="match status" value="1"/>
</dbReference>